<reference evidence="2 3" key="1">
    <citation type="submission" date="2021-04" db="EMBL/GenBank/DDBJ databases">
        <authorList>
            <person name="Rakotoarivonina H."/>
        </authorList>
    </citation>
    <scope>NUCLEOTIDE SEQUENCE [LARGE SCALE GENOMIC DNA]</scope>
    <source>
        <strain evidence="2 3">XE</strain>
    </source>
</reference>
<dbReference type="EMBL" id="CAJRAY010000041">
    <property type="protein sequence ID" value="CAG5085474.1"/>
    <property type="molecule type" value="Genomic_DNA"/>
</dbReference>
<feature type="transmembrane region" description="Helical" evidence="1">
    <location>
        <begin position="7"/>
        <end position="29"/>
    </location>
</feature>
<gene>
    <name evidence="2" type="primary">txxe 1121</name>
    <name evidence="2" type="ORF">TXXE_08760</name>
</gene>
<name>A0ABM8V490_THEXY</name>
<keyword evidence="1" id="KW-0472">Membrane</keyword>
<keyword evidence="3" id="KW-1185">Reference proteome</keyword>
<accession>A0ABM8V490</accession>
<sequence length="43" mass="4805">MKRRVLRLIAAGIAGLASLFVLTGSLYYFNNPKIPAELRRKDA</sequence>
<dbReference type="RefSeq" id="WP_280529255.1">
    <property type="nucleotide sequence ID" value="NZ_CAJRAY010000041.1"/>
</dbReference>
<evidence type="ECO:0000313" key="2">
    <source>
        <dbReference type="EMBL" id="CAG5085474.1"/>
    </source>
</evidence>
<protein>
    <recommendedName>
        <fullName evidence="4">Cyclic lactone autoinducer peptide</fullName>
    </recommendedName>
</protein>
<keyword evidence="1" id="KW-1133">Transmembrane helix</keyword>
<comment type="caution">
    <text evidence="2">The sequence shown here is derived from an EMBL/GenBank/DDBJ whole genome shotgun (WGS) entry which is preliminary data.</text>
</comment>
<proteinExistence type="predicted"/>
<dbReference type="Proteomes" id="UP000681526">
    <property type="component" value="Unassembled WGS sequence"/>
</dbReference>
<evidence type="ECO:0000313" key="3">
    <source>
        <dbReference type="Proteomes" id="UP000681526"/>
    </source>
</evidence>
<keyword evidence="1" id="KW-0812">Transmembrane</keyword>
<evidence type="ECO:0008006" key="4">
    <source>
        <dbReference type="Google" id="ProtNLM"/>
    </source>
</evidence>
<organism evidence="2 3">
    <name type="scientific">Thermobacillus xylanilyticus</name>
    <dbReference type="NCBI Taxonomy" id="76633"/>
    <lineage>
        <taxon>Bacteria</taxon>
        <taxon>Bacillati</taxon>
        <taxon>Bacillota</taxon>
        <taxon>Bacilli</taxon>
        <taxon>Bacillales</taxon>
        <taxon>Paenibacillaceae</taxon>
        <taxon>Thermobacillus</taxon>
    </lineage>
</organism>
<evidence type="ECO:0000256" key="1">
    <source>
        <dbReference type="SAM" id="Phobius"/>
    </source>
</evidence>